<name>A0A0K8RC88_IXORI</name>
<feature type="chain" id="PRO_5005516820" evidence="1">
    <location>
        <begin position="23"/>
        <end position="112"/>
    </location>
</feature>
<dbReference type="EMBL" id="GADI01005058">
    <property type="protein sequence ID" value="JAA68750.1"/>
    <property type="molecule type" value="mRNA"/>
</dbReference>
<evidence type="ECO:0000256" key="1">
    <source>
        <dbReference type="SAM" id="SignalP"/>
    </source>
</evidence>
<proteinExistence type="evidence at transcript level"/>
<evidence type="ECO:0000313" key="2">
    <source>
        <dbReference type="EMBL" id="JAA68750.1"/>
    </source>
</evidence>
<reference evidence="2" key="1">
    <citation type="submission" date="2012-12" db="EMBL/GenBank/DDBJ databases">
        <title>Identification and characterization of a phenylalanine ammonia-lyase gene family in Isatis indigotica Fort.</title>
        <authorList>
            <person name="Liu Q."/>
            <person name="Chen J."/>
            <person name="Zhou X."/>
            <person name="Di P."/>
            <person name="Xiao Y."/>
            <person name="Xuan H."/>
            <person name="Zhang L."/>
            <person name="Chen W."/>
        </authorList>
    </citation>
    <scope>NUCLEOTIDE SEQUENCE</scope>
    <source>
        <tissue evidence="2">Salivary gland</tissue>
    </source>
</reference>
<dbReference type="AlphaFoldDB" id="A0A0K8RC88"/>
<sequence length="112" mass="12267">MCRNISNILFVLFAVLLGLAASEREVSENDPLNCYLAVKTVGDILCQLYGYDKSKGLDYGTCELGCERGNVQLPEEACSNGGVHETCTQGLKNELQKWGSGMMERKKILCGL</sequence>
<accession>A0A0K8RC88</accession>
<keyword evidence="1" id="KW-0732">Signal</keyword>
<protein>
    <submittedName>
        <fullName evidence="2">Putative ixodes 10 kDa peptide protein</fullName>
    </submittedName>
</protein>
<organism evidence="2">
    <name type="scientific">Ixodes ricinus</name>
    <name type="common">Common tick</name>
    <name type="synonym">Acarus ricinus</name>
    <dbReference type="NCBI Taxonomy" id="34613"/>
    <lineage>
        <taxon>Eukaryota</taxon>
        <taxon>Metazoa</taxon>
        <taxon>Ecdysozoa</taxon>
        <taxon>Arthropoda</taxon>
        <taxon>Chelicerata</taxon>
        <taxon>Arachnida</taxon>
        <taxon>Acari</taxon>
        <taxon>Parasitiformes</taxon>
        <taxon>Ixodida</taxon>
        <taxon>Ixodoidea</taxon>
        <taxon>Ixodidae</taxon>
        <taxon>Ixodinae</taxon>
        <taxon>Ixodes</taxon>
    </lineage>
</organism>
<feature type="signal peptide" evidence="1">
    <location>
        <begin position="1"/>
        <end position="22"/>
    </location>
</feature>